<proteinExistence type="predicted"/>
<dbReference type="Pfam" id="PF12833">
    <property type="entry name" value="HTH_18"/>
    <property type="match status" value="1"/>
</dbReference>
<dbReference type="Proteomes" id="UP001055091">
    <property type="component" value="Unassembled WGS sequence"/>
</dbReference>
<dbReference type="RefSeq" id="WP_118042066.1">
    <property type="nucleotide sequence ID" value="NZ_BQNJ01000001.1"/>
</dbReference>
<dbReference type="Gene3D" id="3.40.50.2300">
    <property type="match status" value="1"/>
</dbReference>
<dbReference type="InterPro" id="IPR009057">
    <property type="entry name" value="Homeodomain-like_sf"/>
</dbReference>
<dbReference type="SMART" id="SM00342">
    <property type="entry name" value="HTH_ARAC"/>
    <property type="match status" value="1"/>
</dbReference>
<dbReference type="InterPro" id="IPR051552">
    <property type="entry name" value="HptR"/>
</dbReference>
<evidence type="ECO:0000256" key="10">
    <source>
        <dbReference type="PROSITE-ProRule" id="PRU00169"/>
    </source>
</evidence>
<evidence type="ECO:0000256" key="7">
    <source>
        <dbReference type="ARBA" id="ARBA00023125"/>
    </source>
</evidence>
<dbReference type="InterPro" id="IPR018062">
    <property type="entry name" value="HTH_AraC-typ_CS"/>
</dbReference>
<keyword evidence="8" id="KW-0804">Transcription</keyword>
<evidence type="ECO:0000259" key="12">
    <source>
        <dbReference type="PROSITE" id="PS50110"/>
    </source>
</evidence>
<evidence type="ECO:0000256" key="2">
    <source>
        <dbReference type="ARBA" id="ARBA00018672"/>
    </source>
</evidence>
<dbReference type="PROSITE" id="PS01124">
    <property type="entry name" value="HTH_ARAC_FAMILY_2"/>
    <property type="match status" value="1"/>
</dbReference>
<dbReference type="EMBL" id="BQNJ01000001">
    <property type="protein sequence ID" value="GKG99865.1"/>
    <property type="molecule type" value="Genomic_DNA"/>
</dbReference>
<keyword evidence="3" id="KW-0963">Cytoplasm</keyword>
<evidence type="ECO:0000256" key="5">
    <source>
        <dbReference type="ARBA" id="ARBA00023012"/>
    </source>
</evidence>
<protein>
    <recommendedName>
        <fullName evidence="2">Stage 0 sporulation protein A homolog</fullName>
    </recommendedName>
</protein>
<dbReference type="GO" id="GO:0005737">
    <property type="term" value="C:cytoplasm"/>
    <property type="evidence" value="ECO:0007669"/>
    <property type="project" value="UniProtKB-SubCell"/>
</dbReference>
<feature type="domain" description="HTH araC/xylS-type" evidence="11">
    <location>
        <begin position="419"/>
        <end position="517"/>
    </location>
</feature>
<dbReference type="Pfam" id="PF00072">
    <property type="entry name" value="Response_reg"/>
    <property type="match status" value="1"/>
</dbReference>
<evidence type="ECO:0000256" key="8">
    <source>
        <dbReference type="ARBA" id="ARBA00023163"/>
    </source>
</evidence>
<dbReference type="GO" id="GO:0003700">
    <property type="term" value="F:DNA-binding transcription factor activity"/>
    <property type="evidence" value="ECO:0007669"/>
    <property type="project" value="InterPro"/>
</dbReference>
<evidence type="ECO:0000259" key="11">
    <source>
        <dbReference type="PROSITE" id="PS01124"/>
    </source>
</evidence>
<evidence type="ECO:0000256" key="6">
    <source>
        <dbReference type="ARBA" id="ARBA00023015"/>
    </source>
</evidence>
<evidence type="ECO:0000256" key="1">
    <source>
        <dbReference type="ARBA" id="ARBA00004496"/>
    </source>
</evidence>
<gene>
    <name evidence="13" type="ORF">CE91St55_18470</name>
</gene>
<dbReference type="PANTHER" id="PTHR42713">
    <property type="entry name" value="HISTIDINE KINASE-RELATED"/>
    <property type="match status" value="1"/>
</dbReference>
<feature type="modified residue" description="4-aspartylphosphate" evidence="10">
    <location>
        <position position="54"/>
    </location>
</feature>
<reference evidence="13" key="1">
    <citation type="submission" date="2022-01" db="EMBL/GenBank/DDBJ databases">
        <title>Novel bile acid biosynthetic pathways are enriched in the microbiome of centenarians.</title>
        <authorList>
            <person name="Sato Y."/>
            <person name="Atarashi K."/>
            <person name="Plichta R.D."/>
            <person name="Arai Y."/>
            <person name="Sasajima S."/>
            <person name="Kearney M.S."/>
            <person name="Suda W."/>
            <person name="Takeshita K."/>
            <person name="Sasaki T."/>
            <person name="Okamoto S."/>
            <person name="Skelly N.A."/>
            <person name="Okamura Y."/>
            <person name="Vlamakis H."/>
            <person name="Li Y."/>
            <person name="Tanoue T."/>
            <person name="Takei H."/>
            <person name="Nittono H."/>
            <person name="Narushima S."/>
            <person name="Irie J."/>
            <person name="Itoh H."/>
            <person name="Moriya K."/>
            <person name="Sugiura Y."/>
            <person name="Suematsu M."/>
            <person name="Moritoki N."/>
            <person name="Shibata S."/>
            <person name="Littman R.D."/>
            <person name="Fischbach A.M."/>
            <person name="Uwamino Y."/>
            <person name="Inoue T."/>
            <person name="Honda A."/>
            <person name="Hattori M."/>
            <person name="Murai T."/>
            <person name="Xavier J.R."/>
            <person name="Hirose N."/>
            <person name="Honda K."/>
        </authorList>
    </citation>
    <scope>NUCLEOTIDE SEQUENCE</scope>
    <source>
        <strain evidence="13">CE91-St55</strain>
    </source>
</reference>
<keyword evidence="5" id="KW-0902">Two-component regulatory system</keyword>
<dbReference type="GO" id="GO:0000160">
    <property type="term" value="P:phosphorelay signal transduction system"/>
    <property type="evidence" value="ECO:0007669"/>
    <property type="project" value="UniProtKB-KW"/>
</dbReference>
<comment type="subcellular location">
    <subcellularLocation>
        <location evidence="1">Cytoplasm</location>
    </subcellularLocation>
</comment>
<dbReference type="PANTHER" id="PTHR42713:SF3">
    <property type="entry name" value="TRANSCRIPTIONAL REGULATORY PROTEIN HPTR"/>
    <property type="match status" value="1"/>
</dbReference>
<dbReference type="PRINTS" id="PR00032">
    <property type="entry name" value="HTHARAC"/>
</dbReference>
<comment type="function">
    <text evidence="9">May play the central regulatory role in sporulation. It may be an element of the effector pathway responsible for the activation of sporulation genes in response to nutritional stress. Spo0A may act in concert with spo0H (a sigma factor) to control the expression of some genes that are critical to the sporulation process.</text>
</comment>
<keyword evidence="6" id="KW-0805">Transcription regulation</keyword>
<evidence type="ECO:0000256" key="9">
    <source>
        <dbReference type="ARBA" id="ARBA00024867"/>
    </source>
</evidence>
<dbReference type="SUPFAM" id="SSF46689">
    <property type="entry name" value="Homeodomain-like"/>
    <property type="match status" value="2"/>
</dbReference>
<organism evidence="13 14">
    <name type="scientific">Hungatella hathewayi</name>
    <dbReference type="NCBI Taxonomy" id="154046"/>
    <lineage>
        <taxon>Bacteria</taxon>
        <taxon>Bacillati</taxon>
        <taxon>Bacillota</taxon>
        <taxon>Clostridia</taxon>
        <taxon>Lachnospirales</taxon>
        <taxon>Lachnospiraceae</taxon>
        <taxon>Hungatella</taxon>
    </lineage>
</organism>
<feature type="domain" description="Response regulatory" evidence="12">
    <location>
        <begin position="3"/>
        <end position="119"/>
    </location>
</feature>
<evidence type="ECO:0000313" key="13">
    <source>
        <dbReference type="EMBL" id="GKG99865.1"/>
    </source>
</evidence>
<dbReference type="GO" id="GO:0043565">
    <property type="term" value="F:sequence-specific DNA binding"/>
    <property type="evidence" value="ECO:0007669"/>
    <property type="project" value="InterPro"/>
</dbReference>
<dbReference type="InterPro" id="IPR020449">
    <property type="entry name" value="Tscrpt_reg_AraC-type_HTH"/>
</dbReference>
<dbReference type="InterPro" id="IPR011006">
    <property type="entry name" value="CheY-like_superfamily"/>
</dbReference>
<keyword evidence="4 10" id="KW-0597">Phosphoprotein</keyword>
<comment type="caution">
    <text evidence="13">The sequence shown here is derived from an EMBL/GenBank/DDBJ whole genome shotgun (WGS) entry which is preliminary data.</text>
</comment>
<dbReference type="PROSITE" id="PS00041">
    <property type="entry name" value="HTH_ARAC_FAMILY_1"/>
    <property type="match status" value="1"/>
</dbReference>
<dbReference type="PROSITE" id="PS50110">
    <property type="entry name" value="RESPONSE_REGULATORY"/>
    <property type="match status" value="1"/>
</dbReference>
<evidence type="ECO:0000256" key="4">
    <source>
        <dbReference type="ARBA" id="ARBA00022553"/>
    </source>
</evidence>
<name>A0AA37JDY9_9FIRM</name>
<dbReference type="SUPFAM" id="SSF52172">
    <property type="entry name" value="CheY-like"/>
    <property type="match status" value="1"/>
</dbReference>
<evidence type="ECO:0000256" key="3">
    <source>
        <dbReference type="ARBA" id="ARBA00022490"/>
    </source>
</evidence>
<keyword evidence="7" id="KW-0238">DNA-binding</keyword>
<sequence length="522" mass="60037">MYKLLIVDDEADHRKGLMNLLAAMRPEDMLLEADDGVTALEVIELVDCDVIITDIRMTNMNGLELLKAAKAQNPDVEVIILSGYGQFDYAREALKYQAADYIMKPVDSDEIRTVLNKVTERISARQKSRNRQESIENRLTETMPVYMDHLMNLFVQKPDFAGKERLKDMFQLERPGYIFCCHVAGGGRELSEEQRNDLKYQMKKSLDPCSSYPFFLEHQPDMMAVCLLSGEPMSAARWAVIEGHMRSVLPSGKMIGSPGGMVDNLYEEASVSYEEAVRYSQYEFYEPGTLLSEETIGKRIGKNSDAVTYHVLPVVEGLKRGELRSAYELLAAEIDEGVKTLFSPPVLLKQRVIFALFQIMRNFEVLISGNFKKEANLQISSLQKAETLTLLKRSLYAFFLDLGKELNCQKEGNGRDIMTDCGEYLENHYMDEINLESVAEKYHFNPSYFSTLFKNTYKSTFSEYLIRIRMEKARELLLTTESRVRDIAVLTGYRDANYFVRAFKRYYEMTPEEYRKMSGRTE</sequence>
<dbReference type="AlphaFoldDB" id="A0AA37JDY9"/>
<dbReference type="Gene3D" id="1.10.10.60">
    <property type="entry name" value="Homeodomain-like"/>
    <property type="match status" value="2"/>
</dbReference>
<dbReference type="CDD" id="cd17536">
    <property type="entry name" value="REC_YesN-like"/>
    <property type="match status" value="1"/>
</dbReference>
<dbReference type="InterPro" id="IPR018060">
    <property type="entry name" value="HTH_AraC"/>
</dbReference>
<dbReference type="SMART" id="SM00448">
    <property type="entry name" value="REC"/>
    <property type="match status" value="1"/>
</dbReference>
<evidence type="ECO:0000313" key="14">
    <source>
        <dbReference type="Proteomes" id="UP001055091"/>
    </source>
</evidence>
<accession>A0AA37JDY9</accession>
<dbReference type="InterPro" id="IPR001789">
    <property type="entry name" value="Sig_transdc_resp-reg_receiver"/>
</dbReference>